<evidence type="ECO:0000313" key="3">
    <source>
        <dbReference type="Proteomes" id="UP000619486"/>
    </source>
</evidence>
<evidence type="ECO:0000256" key="1">
    <source>
        <dbReference type="SAM" id="MobiDB-lite"/>
    </source>
</evidence>
<name>A0A918GXX4_9ACTN</name>
<evidence type="ECO:0000313" key="2">
    <source>
        <dbReference type="EMBL" id="GGT16055.1"/>
    </source>
</evidence>
<dbReference type="Proteomes" id="UP000619486">
    <property type="component" value="Unassembled WGS sequence"/>
</dbReference>
<accession>A0A918GXX4</accession>
<reference evidence="2" key="2">
    <citation type="submission" date="2020-09" db="EMBL/GenBank/DDBJ databases">
        <authorList>
            <person name="Sun Q."/>
            <person name="Ohkuma M."/>
        </authorList>
    </citation>
    <scope>NUCLEOTIDE SEQUENCE</scope>
    <source>
        <strain evidence="2">JCM 3172</strain>
    </source>
</reference>
<feature type="compositionally biased region" description="Low complexity" evidence="1">
    <location>
        <begin position="8"/>
        <end position="20"/>
    </location>
</feature>
<keyword evidence="3" id="KW-1185">Reference proteome</keyword>
<feature type="region of interest" description="Disordered" evidence="1">
    <location>
        <begin position="1"/>
        <end position="20"/>
    </location>
</feature>
<dbReference type="EMBL" id="BMQQ01000001">
    <property type="protein sequence ID" value="GGT16055.1"/>
    <property type="molecule type" value="Genomic_DNA"/>
</dbReference>
<organism evidence="2 3">
    <name type="scientific">Streptomyces purpureus</name>
    <dbReference type="NCBI Taxonomy" id="1951"/>
    <lineage>
        <taxon>Bacteria</taxon>
        <taxon>Bacillati</taxon>
        <taxon>Actinomycetota</taxon>
        <taxon>Actinomycetes</taxon>
        <taxon>Kitasatosporales</taxon>
        <taxon>Streptomycetaceae</taxon>
        <taxon>Streptomyces</taxon>
    </lineage>
</organism>
<protein>
    <submittedName>
        <fullName evidence="2">Uncharacterized protein</fullName>
    </submittedName>
</protein>
<reference evidence="2" key="1">
    <citation type="journal article" date="2014" name="Int. J. Syst. Evol. Microbiol.">
        <title>Complete genome sequence of Corynebacterium casei LMG S-19264T (=DSM 44701T), isolated from a smear-ripened cheese.</title>
        <authorList>
            <consortium name="US DOE Joint Genome Institute (JGI-PGF)"/>
            <person name="Walter F."/>
            <person name="Albersmeier A."/>
            <person name="Kalinowski J."/>
            <person name="Ruckert C."/>
        </authorList>
    </citation>
    <scope>NUCLEOTIDE SEQUENCE</scope>
    <source>
        <strain evidence="2">JCM 3172</strain>
    </source>
</reference>
<gene>
    <name evidence="2" type="ORF">GCM10014713_06190</name>
</gene>
<proteinExistence type="predicted"/>
<sequence length="287" mass="30694">MVHPSGPPTTTTTIPSPVEPTGQPVVLVLDYPGHRPEEKLTGLRLEAAGFDVRYVLTRPLPRDLSADAYARRALQAAGELPHGVHAVLAYCMSASLAQHVAVLTSASHLLLLDAERSTPAVIAKELLSVLRSFTPGAELPAWWSEEAVSHRPEEVMERVEGHLHSVIAAALAEDDSGDDLPGAQPDPAVLQVARTMAGTYLDWLAHLMAAHRGALPAFAGRSAHLVSADHRLPGSWDGIATLDHHRVACARESLAVDEETRRITLELLGAQPHFSSPYGGNSYAESA</sequence>
<dbReference type="RefSeq" id="WP_189199669.1">
    <property type="nucleotide sequence ID" value="NZ_BMQQ01000001.1"/>
</dbReference>
<dbReference type="AlphaFoldDB" id="A0A918GXX4"/>
<comment type="caution">
    <text evidence="2">The sequence shown here is derived from an EMBL/GenBank/DDBJ whole genome shotgun (WGS) entry which is preliminary data.</text>
</comment>